<evidence type="ECO:0000256" key="1">
    <source>
        <dbReference type="SAM" id="MobiDB-lite"/>
    </source>
</evidence>
<feature type="region of interest" description="Disordered" evidence="1">
    <location>
        <begin position="1"/>
        <end position="44"/>
    </location>
</feature>
<dbReference type="InterPro" id="IPR021109">
    <property type="entry name" value="Peptidase_aspartic_dom_sf"/>
</dbReference>
<keyword evidence="2" id="KW-1185">Reference proteome</keyword>
<proteinExistence type="predicted"/>
<dbReference type="PANTHER" id="PTHR33067:SF9">
    <property type="entry name" value="RNA-DIRECTED DNA POLYMERASE"/>
    <property type="match status" value="1"/>
</dbReference>
<dbReference type="GeneID" id="110772723"/>
<reference evidence="3" key="1">
    <citation type="submission" date="2025-08" db="UniProtKB">
        <authorList>
            <consortium name="RefSeq"/>
        </authorList>
    </citation>
    <scope>IDENTIFICATION</scope>
</reference>
<organism evidence="2 3">
    <name type="scientific">Prunus avium</name>
    <name type="common">Cherry</name>
    <name type="synonym">Cerasus avium</name>
    <dbReference type="NCBI Taxonomy" id="42229"/>
    <lineage>
        <taxon>Eukaryota</taxon>
        <taxon>Viridiplantae</taxon>
        <taxon>Streptophyta</taxon>
        <taxon>Embryophyta</taxon>
        <taxon>Tracheophyta</taxon>
        <taxon>Spermatophyta</taxon>
        <taxon>Magnoliopsida</taxon>
        <taxon>eudicotyledons</taxon>
        <taxon>Gunneridae</taxon>
        <taxon>Pentapetalae</taxon>
        <taxon>rosids</taxon>
        <taxon>fabids</taxon>
        <taxon>Rosales</taxon>
        <taxon>Rosaceae</taxon>
        <taxon>Amygdaloideae</taxon>
        <taxon>Amygdaleae</taxon>
        <taxon>Prunus</taxon>
    </lineage>
</organism>
<evidence type="ECO:0000313" key="3">
    <source>
        <dbReference type="RefSeq" id="XP_021832875.1"/>
    </source>
</evidence>
<dbReference type="RefSeq" id="XP_021832875.1">
    <property type="nucleotide sequence ID" value="XM_021977183.1"/>
</dbReference>
<dbReference type="CDD" id="cd00303">
    <property type="entry name" value="retropepsin_like"/>
    <property type="match status" value="1"/>
</dbReference>
<dbReference type="PANTHER" id="PTHR33067">
    <property type="entry name" value="RNA-DIRECTED DNA POLYMERASE-RELATED"/>
    <property type="match status" value="1"/>
</dbReference>
<feature type="compositionally biased region" description="Basic and acidic residues" evidence="1">
    <location>
        <begin position="7"/>
        <end position="22"/>
    </location>
</feature>
<sequence length="276" mass="31260">MQVEQVTKPKEKDEINQEKDKQVASSSEWIPKHETARRARKEKVSCEPTDEDILRASFPHRLMSSKKIQHAKDILETFRKVQVNIPLLDAIKQIPSYAKFLKDLCTNKRRFQDHETVALTEKASAVLQRKLLPKLKDPGSFTIPCIICDKLFEKTLLDLGASINLMPYSVFEALNLGDLKPTSVSIQLVDRSVRYPRGILEDVLVKVNDLILPADFLVLEMEEAPIPGADLPLILDCPFMATADTRINVRQGTLTMTVEGETIMFNIYDAFKLPNA</sequence>
<protein>
    <submittedName>
        <fullName evidence="3">Uncharacterized protein LOC110772723</fullName>
    </submittedName>
</protein>
<evidence type="ECO:0000313" key="2">
    <source>
        <dbReference type="Proteomes" id="UP000515124"/>
    </source>
</evidence>
<accession>A0A6P5U106</accession>
<name>A0A6P5U106_PRUAV</name>
<gene>
    <name evidence="3" type="primary">LOC110772723</name>
</gene>
<dbReference type="Gene3D" id="2.40.70.10">
    <property type="entry name" value="Acid Proteases"/>
    <property type="match status" value="1"/>
</dbReference>
<dbReference type="AlphaFoldDB" id="A0A6P5U106"/>
<dbReference type="Proteomes" id="UP000515124">
    <property type="component" value="Unplaced"/>
</dbReference>
<feature type="compositionally biased region" description="Basic and acidic residues" evidence="1">
    <location>
        <begin position="30"/>
        <end position="44"/>
    </location>
</feature>
<dbReference type="KEGG" id="pavi:110772723"/>